<dbReference type="GO" id="GO:0005524">
    <property type="term" value="F:ATP binding"/>
    <property type="evidence" value="ECO:0007669"/>
    <property type="project" value="UniProtKB-KW"/>
</dbReference>
<dbReference type="Gene3D" id="3.40.50.300">
    <property type="entry name" value="P-loop containing nucleotide triphosphate hydrolases"/>
    <property type="match status" value="1"/>
</dbReference>
<evidence type="ECO:0000256" key="3">
    <source>
        <dbReference type="ARBA" id="ARBA00022840"/>
    </source>
</evidence>
<protein>
    <recommendedName>
        <fullName evidence="6">ABC transporter domain-containing protein</fullName>
    </recommendedName>
</protein>
<evidence type="ECO:0000313" key="8">
    <source>
        <dbReference type="Proteomes" id="UP000031327"/>
    </source>
</evidence>
<evidence type="ECO:0000256" key="1">
    <source>
        <dbReference type="ARBA" id="ARBA00022448"/>
    </source>
</evidence>
<organism evidence="7 8">
    <name type="scientific">Pseudoalteromonas luteoviolacea</name>
    <dbReference type="NCBI Taxonomy" id="43657"/>
    <lineage>
        <taxon>Bacteria</taxon>
        <taxon>Pseudomonadati</taxon>
        <taxon>Pseudomonadota</taxon>
        <taxon>Gammaproteobacteria</taxon>
        <taxon>Alteromonadales</taxon>
        <taxon>Pseudoalteromonadaceae</taxon>
        <taxon>Pseudoalteromonas</taxon>
    </lineage>
</organism>
<keyword evidence="2" id="KW-0547">Nucleotide-binding</keyword>
<dbReference type="RefSeq" id="WP_039608673.1">
    <property type="nucleotide sequence ID" value="NZ_JWIC01000004.1"/>
</dbReference>
<keyword evidence="1" id="KW-0813">Transport</keyword>
<evidence type="ECO:0000259" key="6">
    <source>
        <dbReference type="PROSITE" id="PS50893"/>
    </source>
</evidence>
<dbReference type="SUPFAM" id="SSF52540">
    <property type="entry name" value="P-loop containing nucleoside triphosphate hydrolases"/>
    <property type="match status" value="1"/>
</dbReference>
<dbReference type="OrthoDB" id="5292475at2"/>
<dbReference type="Pfam" id="PF00005">
    <property type="entry name" value="ABC_tran"/>
    <property type="match status" value="1"/>
</dbReference>
<keyword evidence="3" id="KW-0067">ATP-binding</keyword>
<dbReference type="InterPro" id="IPR003593">
    <property type="entry name" value="AAA+_ATPase"/>
</dbReference>
<evidence type="ECO:0000256" key="4">
    <source>
        <dbReference type="ARBA" id="ARBA00022967"/>
    </source>
</evidence>
<dbReference type="InterPro" id="IPR027417">
    <property type="entry name" value="P-loop_NTPase"/>
</dbReference>
<evidence type="ECO:0000256" key="2">
    <source>
        <dbReference type="ARBA" id="ARBA00022741"/>
    </source>
</evidence>
<dbReference type="GO" id="GO:0016887">
    <property type="term" value="F:ATP hydrolysis activity"/>
    <property type="evidence" value="ECO:0007669"/>
    <property type="project" value="InterPro"/>
</dbReference>
<dbReference type="AlphaFoldDB" id="A0A0C1QTR4"/>
<name>A0A0C1QTR4_9GAMM</name>
<dbReference type="PANTHER" id="PTHR42794">
    <property type="entry name" value="HEMIN IMPORT ATP-BINDING PROTEIN HMUV"/>
    <property type="match status" value="1"/>
</dbReference>
<sequence>MLECRNIAITRGNKRIIHDLSFTAQQGEFIVLLGENGAGKSTLLSAICDDLSYSGDVLFHGQLINQLDPQQLATKRAMLLQNNRVNFAFSAAELIAMGRYPYHETTLLQAEVINEIIAQMSLEALADRDVTVLSGGEFQRVQFARCMAQLDAHRSETSGKLMLLDEPTSALDLHHQHMTLSKAKTFAQQGNTVIAVLHDLNLASLYADRILLLHHGVIYHDGNPQDVLRPEVLQPIYRAGMQINLHPSFEIPMIFSEPLTGASNA</sequence>
<evidence type="ECO:0000256" key="5">
    <source>
        <dbReference type="ARBA" id="ARBA00037066"/>
    </source>
</evidence>
<comment type="caution">
    <text evidence="7">The sequence shown here is derived from an EMBL/GenBank/DDBJ whole genome shotgun (WGS) entry which is preliminary data.</text>
</comment>
<dbReference type="NCBIfam" id="NF010068">
    <property type="entry name" value="PRK13548.1"/>
    <property type="match status" value="1"/>
</dbReference>
<proteinExistence type="predicted"/>
<comment type="function">
    <text evidence="5">Part of the ABC transporter complex HmuTUV involved in hemin import. Responsible for energy coupling to the transport system.</text>
</comment>
<dbReference type="CDD" id="cd03214">
    <property type="entry name" value="ABC_Iron-Siderophores_B12_Hemin"/>
    <property type="match status" value="1"/>
</dbReference>
<dbReference type="InterPro" id="IPR017871">
    <property type="entry name" value="ABC_transporter-like_CS"/>
</dbReference>
<keyword evidence="4" id="KW-1278">Translocase</keyword>
<dbReference type="Proteomes" id="UP000031327">
    <property type="component" value="Unassembled WGS sequence"/>
</dbReference>
<dbReference type="SMART" id="SM00382">
    <property type="entry name" value="AAA"/>
    <property type="match status" value="1"/>
</dbReference>
<dbReference type="InterPro" id="IPR003439">
    <property type="entry name" value="ABC_transporter-like_ATP-bd"/>
</dbReference>
<reference evidence="7 8" key="1">
    <citation type="submission" date="2014-12" db="EMBL/GenBank/DDBJ databases">
        <title>Draft Genome Sequence of Pseudoalteromonas luteoviolacea HI1.</title>
        <authorList>
            <person name="Asahina A.Y."/>
            <person name="Hadfield M.G."/>
        </authorList>
    </citation>
    <scope>NUCLEOTIDE SEQUENCE [LARGE SCALE GENOMIC DNA]</scope>
    <source>
        <strain evidence="7 8">HI1</strain>
    </source>
</reference>
<dbReference type="PANTHER" id="PTHR42794:SF1">
    <property type="entry name" value="HEMIN IMPORT ATP-BINDING PROTEIN HMUV"/>
    <property type="match status" value="1"/>
</dbReference>
<evidence type="ECO:0000313" key="7">
    <source>
        <dbReference type="EMBL" id="KID58382.1"/>
    </source>
</evidence>
<accession>A0A0C1QTR4</accession>
<dbReference type="PROSITE" id="PS00211">
    <property type="entry name" value="ABC_TRANSPORTER_1"/>
    <property type="match status" value="1"/>
</dbReference>
<dbReference type="PROSITE" id="PS50893">
    <property type="entry name" value="ABC_TRANSPORTER_2"/>
    <property type="match status" value="1"/>
</dbReference>
<feature type="domain" description="ABC transporter" evidence="6">
    <location>
        <begin position="2"/>
        <end position="240"/>
    </location>
</feature>
<dbReference type="EMBL" id="JWIC01000004">
    <property type="protein sequence ID" value="KID58382.1"/>
    <property type="molecule type" value="Genomic_DNA"/>
</dbReference>
<gene>
    <name evidence="7" type="ORF">JF50_06860</name>
</gene>